<evidence type="ECO:0000313" key="5">
    <source>
        <dbReference type="RefSeq" id="XP_015523424.1"/>
    </source>
</evidence>
<gene>
    <name evidence="5" type="primary">LOC107226950</name>
</gene>
<dbReference type="Pfam" id="PF01425">
    <property type="entry name" value="Amidase"/>
    <property type="match status" value="1"/>
</dbReference>
<sequence length="540" mass="60331">MCKAQDNKADNPHQKQQLSLGKALKQLALELLWIFITQIHSLFDLVVDFCFKLYYQNKIRKVGPIKNKLLLESAVDLAEKIRNKKVTAEEVVQSFIERCKEVQEILNVIVEDRYEQAIAEAKEVDKLINKHPDPASFKITKPFLGIPFTTKESNEAKGFLHTMGSMFRRDYRSPEDATVIGYLKSAGGIIIAKTNIPELNMWTESRNNLYGQTNNPYDTTRTVGGSSGGEGAIIASCGAPISIASDIGGSIRMPAFFNGVFGHKPSEGLTPMKGVGLRENEYDISMVEAGPICKKAVDLDPLLRVLIGDNISKLKLDQPVDLKTLQIFYQEESGDIRCSKVSGSLRKAMKNAVDHFKGITGAATKVKLPGTEYSYRLWRYWMTKEVGEFNQNITNKQYRTTAKAELVNLLTFRSQLTLAAIIKLIDNDYLPKENSEWAEKTTENLKVELLNKLGDNGVLFYPSSPLTAGYHYSAYFKPFNFGYWCIFNVLKFPACQVPLGLDKNGLPVGIQVVAAPYQDHLCLAVARELESAFGGWVNPS</sequence>
<dbReference type="PROSITE" id="PS00571">
    <property type="entry name" value="AMIDASES"/>
    <property type="match status" value="1"/>
</dbReference>
<dbReference type="PANTHER" id="PTHR43372:SF1">
    <property type="entry name" value="LD38433P"/>
    <property type="match status" value="1"/>
</dbReference>
<feature type="active site" description="Acyl-ester intermediate" evidence="2">
    <location>
        <position position="250"/>
    </location>
</feature>
<evidence type="ECO:0000256" key="1">
    <source>
        <dbReference type="ARBA" id="ARBA00009199"/>
    </source>
</evidence>
<dbReference type="SUPFAM" id="SSF75304">
    <property type="entry name" value="Amidase signature (AS) enzymes"/>
    <property type="match status" value="1"/>
</dbReference>
<organism evidence="5">
    <name type="scientific">Neodiprion lecontei</name>
    <name type="common">Redheaded pine sawfly</name>
    <dbReference type="NCBI Taxonomy" id="441921"/>
    <lineage>
        <taxon>Eukaryota</taxon>
        <taxon>Metazoa</taxon>
        <taxon>Ecdysozoa</taxon>
        <taxon>Arthropoda</taxon>
        <taxon>Hexapoda</taxon>
        <taxon>Insecta</taxon>
        <taxon>Pterygota</taxon>
        <taxon>Neoptera</taxon>
        <taxon>Endopterygota</taxon>
        <taxon>Hymenoptera</taxon>
        <taxon>Tenthredinoidea</taxon>
        <taxon>Diprionidae</taxon>
        <taxon>Diprioninae</taxon>
        <taxon>Neodiprion</taxon>
    </lineage>
</organism>
<dbReference type="InterPro" id="IPR052739">
    <property type="entry name" value="FAAH2"/>
</dbReference>
<dbReference type="Gene3D" id="3.90.1300.10">
    <property type="entry name" value="Amidase signature (AS) domain"/>
    <property type="match status" value="1"/>
</dbReference>
<dbReference type="OrthoDB" id="6428749at2759"/>
<dbReference type="GeneID" id="107226950"/>
<name>A0A6J0CB23_NEOLC</name>
<protein>
    <submittedName>
        <fullName evidence="5">Fatty-acid amide hydrolase 2</fullName>
    </submittedName>
</protein>
<comment type="similarity">
    <text evidence="1">Belongs to the amidase family.</text>
</comment>
<proteinExistence type="inferred from homology"/>
<feature type="active site" description="Charge relay system" evidence="2">
    <location>
        <position position="226"/>
    </location>
</feature>
<feature type="domain" description="Amidase" evidence="3">
    <location>
        <begin position="90"/>
        <end position="523"/>
    </location>
</feature>
<dbReference type="InterPro" id="IPR023631">
    <property type="entry name" value="Amidase_dom"/>
</dbReference>
<dbReference type="FunCoup" id="A0A6J0CB23">
    <property type="interactions" value="10"/>
</dbReference>
<dbReference type="PANTHER" id="PTHR43372">
    <property type="entry name" value="FATTY-ACID AMIDE HYDROLASE"/>
    <property type="match status" value="1"/>
</dbReference>
<accession>A0A6J0CB23</accession>
<dbReference type="PIRSF" id="PIRSF001221">
    <property type="entry name" value="Amidase_fungi"/>
    <property type="match status" value="1"/>
</dbReference>
<dbReference type="GO" id="GO:0012505">
    <property type="term" value="C:endomembrane system"/>
    <property type="evidence" value="ECO:0007669"/>
    <property type="project" value="TreeGrafter"/>
</dbReference>
<feature type="active site" description="Charge relay system" evidence="2">
    <location>
        <position position="151"/>
    </location>
</feature>
<dbReference type="KEGG" id="nlo:107226950"/>
<dbReference type="RefSeq" id="XP_015523424.1">
    <property type="nucleotide sequence ID" value="XM_015667938.2"/>
</dbReference>
<keyword evidence="4" id="KW-1185">Reference proteome</keyword>
<dbReference type="AlphaFoldDB" id="A0A6J0CB23"/>
<dbReference type="InParanoid" id="A0A6J0CB23"/>
<dbReference type="InterPro" id="IPR020556">
    <property type="entry name" value="Amidase_CS"/>
</dbReference>
<reference evidence="5" key="1">
    <citation type="submission" date="2025-08" db="UniProtKB">
        <authorList>
            <consortium name="RefSeq"/>
        </authorList>
    </citation>
    <scope>IDENTIFICATION</scope>
    <source>
        <tissue evidence="5">Thorax and Abdomen</tissue>
    </source>
</reference>
<evidence type="ECO:0000313" key="4">
    <source>
        <dbReference type="Proteomes" id="UP000829291"/>
    </source>
</evidence>
<keyword evidence="5" id="KW-0378">Hydrolase</keyword>
<evidence type="ECO:0000256" key="2">
    <source>
        <dbReference type="PIRSR" id="PIRSR001221-1"/>
    </source>
</evidence>
<dbReference type="Proteomes" id="UP000829291">
    <property type="component" value="Chromosome 3"/>
</dbReference>
<dbReference type="InterPro" id="IPR036928">
    <property type="entry name" value="AS_sf"/>
</dbReference>
<evidence type="ECO:0000259" key="3">
    <source>
        <dbReference type="Pfam" id="PF01425"/>
    </source>
</evidence>